<dbReference type="EMBL" id="JBJURJ010000003">
    <property type="protein sequence ID" value="MFM9327777.1"/>
    <property type="molecule type" value="Genomic_DNA"/>
</dbReference>
<proteinExistence type="predicted"/>
<comment type="caution">
    <text evidence="1">The sequence shown here is derived from an EMBL/GenBank/DDBJ whole genome shotgun (WGS) entry which is preliminary data.</text>
</comment>
<reference evidence="1" key="1">
    <citation type="submission" date="2024-12" db="EMBL/GenBank/DDBJ databases">
        <authorList>
            <person name="Wu N."/>
        </authorList>
    </citation>
    <scope>NUCLEOTIDE SEQUENCE</scope>
    <source>
        <strain evidence="1">P15</strain>
    </source>
</reference>
<organism evidence="1 2">
    <name type="scientific">Paenibacillus mesotrionivorans</name>
    <dbReference type="NCBI Taxonomy" id="3160968"/>
    <lineage>
        <taxon>Bacteria</taxon>
        <taxon>Bacillati</taxon>
        <taxon>Bacillota</taxon>
        <taxon>Bacilli</taxon>
        <taxon>Bacillales</taxon>
        <taxon>Paenibacillaceae</taxon>
        <taxon>Paenibacillus</taxon>
    </lineage>
</organism>
<evidence type="ECO:0000313" key="1">
    <source>
        <dbReference type="EMBL" id="MFM9327777.1"/>
    </source>
</evidence>
<sequence length="66" mass="7587">MNFNPLVKVNFKGGDLTSDSRLLLYKSFDHKLGLCQTVKERLIVNDHVVHRDHPNSEVVLQKNINT</sequence>
<accession>A0ACC7P0E3</accession>
<gene>
    <name evidence="1" type="ORF">ACI1P1_05610</name>
</gene>
<protein>
    <submittedName>
        <fullName evidence="1">Uncharacterized protein</fullName>
    </submittedName>
</protein>
<dbReference type="Proteomes" id="UP001631969">
    <property type="component" value="Unassembled WGS sequence"/>
</dbReference>
<keyword evidence="2" id="KW-1185">Reference proteome</keyword>
<evidence type="ECO:0000313" key="2">
    <source>
        <dbReference type="Proteomes" id="UP001631969"/>
    </source>
</evidence>
<name>A0ACC7P0E3_9BACL</name>